<evidence type="ECO:0000313" key="2">
    <source>
        <dbReference type="EMBL" id="MDT0344774.1"/>
    </source>
</evidence>
<keyword evidence="2" id="KW-0489">Methyltransferase</keyword>
<dbReference type="EMBL" id="JAVREL010000011">
    <property type="protein sequence ID" value="MDT0344774.1"/>
    <property type="molecule type" value="Genomic_DNA"/>
</dbReference>
<keyword evidence="3" id="KW-1185">Reference proteome</keyword>
<reference evidence="3" key="1">
    <citation type="submission" date="2023-07" db="EMBL/GenBank/DDBJ databases">
        <title>30 novel species of actinomycetes from the DSMZ collection.</title>
        <authorList>
            <person name="Nouioui I."/>
        </authorList>
    </citation>
    <scope>NUCLEOTIDE SEQUENCE [LARGE SCALE GENOMIC DNA]</scope>
    <source>
        <strain evidence="3">DSM 44938</strain>
    </source>
</reference>
<keyword evidence="2" id="KW-0808">Transferase</keyword>
<protein>
    <submittedName>
        <fullName evidence="2">Class I SAM-dependent methyltransferase</fullName>
        <ecNumber evidence="2">2.1.1.-</ecNumber>
    </submittedName>
</protein>
<gene>
    <name evidence="2" type="ORF">RM590_19465</name>
</gene>
<dbReference type="RefSeq" id="WP_311705899.1">
    <property type="nucleotide sequence ID" value="NZ_JAVREL010000011.1"/>
</dbReference>
<dbReference type="InterPro" id="IPR041698">
    <property type="entry name" value="Methyltransf_25"/>
</dbReference>
<dbReference type="SUPFAM" id="SSF53335">
    <property type="entry name" value="S-adenosyl-L-methionine-dependent methyltransferases"/>
    <property type="match status" value="1"/>
</dbReference>
<dbReference type="Pfam" id="PF13649">
    <property type="entry name" value="Methyltransf_25"/>
    <property type="match status" value="1"/>
</dbReference>
<sequence>MDDNAWIPAYFDQMSSWAEQRPWPRNDEQAASVERLTGPGAKDVLELGCGEGITAVAMAALGHRVTAVDLSPVRIGIARRRAEAAEGPQPTFLQGDFLTVAPDSGPFDCVVCFNCFGTGTDAEQRRVLRRVADEWLRPGGRAVIDVYGPWRWAASAGKTTRGRHGVELVNYNDFDPVNGRWLDRWWPVGEPEKAVTQYGRAYTPADFALLVDGTGLTVERAELDGEPLDLAAEHDAASPLWQAWEYRVVLRHERSE</sequence>
<proteinExistence type="predicted"/>
<feature type="domain" description="Methyltransferase" evidence="1">
    <location>
        <begin position="44"/>
        <end position="140"/>
    </location>
</feature>
<dbReference type="Gene3D" id="3.40.50.150">
    <property type="entry name" value="Vaccinia Virus protein VP39"/>
    <property type="match status" value="1"/>
</dbReference>
<dbReference type="EC" id="2.1.1.-" evidence="2"/>
<accession>A0ABU2MUK6</accession>
<dbReference type="GO" id="GO:0008168">
    <property type="term" value="F:methyltransferase activity"/>
    <property type="evidence" value="ECO:0007669"/>
    <property type="project" value="UniProtKB-KW"/>
</dbReference>
<name>A0ABU2MUK6_9ACTN</name>
<evidence type="ECO:0000313" key="3">
    <source>
        <dbReference type="Proteomes" id="UP001183246"/>
    </source>
</evidence>
<evidence type="ECO:0000259" key="1">
    <source>
        <dbReference type="Pfam" id="PF13649"/>
    </source>
</evidence>
<dbReference type="Proteomes" id="UP001183246">
    <property type="component" value="Unassembled WGS sequence"/>
</dbReference>
<dbReference type="GO" id="GO:0032259">
    <property type="term" value="P:methylation"/>
    <property type="evidence" value="ECO:0007669"/>
    <property type="project" value="UniProtKB-KW"/>
</dbReference>
<comment type="caution">
    <text evidence="2">The sequence shown here is derived from an EMBL/GenBank/DDBJ whole genome shotgun (WGS) entry which is preliminary data.</text>
</comment>
<dbReference type="PANTHER" id="PTHR43464">
    <property type="entry name" value="METHYLTRANSFERASE"/>
    <property type="match status" value="1"/>
</dbReference>
<dbReference type="CDD" id="cd02440">
    <property type="entry name" value="AdoMet_MTases"/>
    <property type="match status" value="1"/>
</dbReference>
<organism evidence="2 3">
    <name type="scientific">Streptomyces litchfieldiae</name>
    <dbReference type="NCBI Taxonomy" id="3075543"/>
    <lineage>
        <taxon>Bacteria</taxon>
        <taxon>Bacillati</taxon>
        <taxon>Actinomycetota</taxon>
        <taxon>Actinomycetes</taxon>
        <taxon>Kitasatosporales</taxon>
        <taxon>Streptomycetaceae</taxon>
        <taxon>Streptomyces</taxon>
    </lineage>
</organism>
<dbReference type="InterPro" id="IPR029063">
    <property type="entry name" value="SAM-dependent_MTases_sf"/>
</dbReference>
<dbReference type="PANTHER" id="PTHR43464:SF83">
    <property type="entry name" value="MALONYL-[ACYL-CARRIER PROTEIN] O-METHYLTRANSFERASE"/>
    <property type="match status" value="1"/>
</dbReference>